<reference evidence="1 2" key="1">
    <citation type="submission" date="2018-03" db="EMBL/GenBank/DDBJ databases">
        <title>Marinobacter brunus sp. nov., a marine bacterium of Gamma-proteobacteria isolated from the surface seawater of the South China Sea.</title>
        <authorList>
            <person name="Cheng H."/>
            <person name="Wu Y.-H."/>
            <person name="Xamxidin M."/>
            <person name="Xu X.-W."/>
        </authorList>
    </citation>
    <scope>NUCLEOTIDE SEQUENCE [LARGE SCALE GENOMIC DNA]</scope>
    <source>
        <strain evidence="1 2">NH169-3</strain>
    </source>
</reference>
<name>A0A2T1KA73_9GAMM</name>
<gene>
    <name evidence="1" type="ORF">C7H09_10795</name>
</gene>
<proteinExistence type="predicted"/>
<sequence length="121" mass="13716">MFNVAIVVRLIGSKMEEDFREELVYSNAALQNPDSRLHQVLESHGYSTSRAYVLHWTPEQLEDIYVVLIDASVLVSVEIDKFEGACLPEVDEMELKDYVRGLSRMNQVRLAVAQDLASAKT</sequence>
<dbReference type="Proteomes" id="UP000239866">
    <property type="component" value="Unassembled WGS sequence"/>
</dbReference>
<accession>A0A2T1KA73</accession>
<dbReference type="EMBL" id="PXNP01000079">
    <property type="protein sequence ID" value="PSF07034.1"/>
    <property type="molecule type" value="Genomic_DNA"/>
</dbReference>
<evidence type="ECO:0000313" key="1">
    <source>
        <dbReference type="EMBL" id="PSF07034.1"/>
    </source>
</evidence>
<keyword evidence="2" id="KW-1185">Reference proteome</keyword>
<comment type="caution">
    <text evidence="1">The sequence shown here is derived from an EMBL/GenBank/DDBJ whole genome shotgun (WGS) entry which is preliminary data.</text>
</comment>
<organism evidence="1 2">
    <name type="scientific">Marinobacter fuscus</name>
    <dbReference type="NCBI Taxonomy" id="2109942"/>
    <lineage>
        <taxon>Bacteria</taxon>
        <taxon>Pseudomonadati</taxon>
        <taxon>Pseudomonadota</taxon>
        <taxon>Gammaproteobacteria</taxon>
        <taxon>Pseudomonadales</taxon>
        <taxon>Marinobacteraceae</taxon>
        <taxon>Marinobacter</taxon>
    </lineage>
</organism>
<dbReference type="AlphaFoldDB" id="A0A2T1KA73"/>
<protein>
    <submittedName>
        <fullName evidence="1">Uncharacterized protein</fullName>
    </submittedName>
</protein>
<evidence type="ECO:0000313" key="2">
    <source>
        <dbReference type="Proteomes" id="UP000239866"/>
    </source>
</evidence>